<evidence type="ECO:0000256" key="1">
    <source>
        <dbReference type="HAMAP-Rule" id="MF_01086"/>
    </source>
</evidence>
<dbReference type="GO" id="GO:0008939">
    <property type="term" value="F:nicotinate-nucleotide-dimethylbenzimidazole phosphoribosyltransferase activity"/>
    <property type="evidence" value="ECO:0007669"/>
    <property type="project" value="InterPro"/>
</dbReference>
<proteinExistence type="inferred from homology"/>
<organism evidence="2">
    <name type="scientific">uncultured haloarchaeon</name>
    <dbReference type="NCBI Taxonomy" id="160804"/>
    <lineage>
        <taxon>Archaea</taxon>
        <taxon>Methanobacteriati</taxon>
        <taxon>Methanobacteriota</taxon>
        <taxon>Stenosarchaea group</taxon>
        <taxon>Halobacteria</taxon>
        <taxon>Halobacteriales</taxon>
        <taxon>Halobacteriaceae</taxon>
        <taxon>environmental samples</taxon>
    </lineage>
</organism>
<dbReference type="EMBL" id="EF583988">
    <property type="protein sequence ID" value="ABQ75900.1"/>
    <property type="molecule type" value="Genomic_DNA"/>
</dbReference>
<dbReference type="SUPFAM" id="SSF52733">
    <property type="entry name" value="Nicotinate mononucleotide:5,6-dimethylbenzimidazole phosphoribosyltransferase (CobT)"/>
    <property type="match status" value="1"/>
</dbReference>
<dbReference type="Gene3D" id="3.40.50.10210">
    <property type="match status" value="1"/>
</dbReference>
<comment type="similarity">
    <text evidence="1">Belongs to the UPF0284 family.</text>
</comment>
<keyword evidence="2" id="KW-0808">Transferase</keyword>
<dbReference type="InterPro" id="IPR003200">
    <property type="entry name" value="Nict_dMeBzImd_PRibTrfase"/>
</dbReference>
<dbReference type="CDD" id="cd02439">
    <property type="entry name" value="DMB-PRT_CobT"/>
    <property type="match status" value="1"/>
</dbReference>
<dbReference type="AlphaFoldDB" id="A5YSE3"/>
<dbReference type="NCBIfam" id="NF003371">
    <property type="entry name" value="PRK04447.1-4"/>
    <property type="match status" value="1"/>
</dbReference>
<accession>A5YSE3</accession>
<protein>
    <recommendedName>
        <fullName evidence="1">UPF0284 protein</fullName>
    </recommendedName>
</protein>
<evidence type="ECO:0000313" key="2">
    <source>
        <dbReference type="EMBL" id="ABQ75900.1"/>
    </source>
</evidence>
<keyword evidence="2" id="KW-0328">Glycosyltransferase</keyword>
<dbReference type="InterPro" id="IPR036087">
    <property type="entry name" value="Nict_dMeBzImd_PRibTrfase_sf"/>
</dbReference>
<dbReference type="InterPro" id="IPR002805">
    <property type="entry name" value="Nict_dMeBzImd_PRibTrfase_arc"/>
</dbReference>
<sequence length="344" mass="35218">MRVILVAGTTKTAAIDGISAAGATSRLLMHTPSADAEIISYGLPIQAPVTPISPSGCPTPAVITRAIRERIGFDLTIIDAGLAHPTGAPTVSVGARPGRDIRESEPVPTAPELFINAREFGQSLPDDQIVIGETIPGGTTTALAVCRALGVDIPTSSSIPTNPLRLKQNVTDKALSTAGISPGQFAHNPKQAIRAVGDPVLAVAAGTTVGAIESNTDVILGGGTQLLTVAALVRHAGVSDRATLATTSYLAADVTGLNETATALNLDLTVTNPEFGAHDVDAGPLSEYANGVAKEGAGMGGALALIAEADRLNEVIPAVQRVLNRIEQQQSHENTVTYTDTKSP</sequence>
<dbReference type="HAMAP" id="MF_01086">
    <property type="entry name" value="UPF0284"/>
    <property type="match status" value="1"/>
</dbReference>
<reference evidence="2" key="1">
    <citation type="journal article" date="2007" name="ISME J.">
        <title>Genomic plasticity in prokaryotes: the case of the square haloarchaeon.</title>
        <authorList>
            <person name="Cuadros-Orellana S."/>
            <person name="Martin-Cuadrado A.B."/>
            <person name="Legault B."/>
            <person name="D'Auria G."/>
            <person name="Zhaxybayeva O."/>
            <person name="Papke R.T."/>
            <person name="Rodriguez-Valera F."/>
        </authorList>
    </citation>
    <scope>NUCLEOTIDE SEQUENCE</scope>
</reference>
<dbReference type="PANTHER" id="PTHR38811:SF1">
    <property type="entry name" value="UPF0284 PROTEIN SLL1500"/>
    <property type="match status" value="1"/>
</dbReference>
<name>A5YSE3_9EURY</name>
<dbReference type="PANTHER" id="PTHR38811">
    <property type="match status" value="1"/>
</dbReference>